<dbReference type="PANTHER" id="PTHR36507">
    <property type="entry name" value="BLL1555 PROTEIN"/>
    <property type="match status" value="1"/>
</dbReference>
<reference evidence="1 2" key="1">
    <citation type="submission" date="2015-09" db="EMBL/GenBank/DDBJ databases">
        <title>A metagenomics-based metabolic model of nitrate-dependent anaerobic oxidation of methane by Methanoperedens-like archaea.</title>
        <authorList>
            <person name="Arshad A."/>
            <person name="Speth D.R."/>
            <person name="De Graaf R.M."/>
            <person name="Op Den Camp H.J."/>
            <person name="Jetten M.S."/>
            <person name="Welte C.U."/>
        </authorList>
    </citation>
    <scope>NUCLEOTIDE SEQUENCE [LARGE SCALE GENOMIC DNA]</scope>
</reference>
<sequence>MVQSKSIIFITVIWLAVILSGCVEEKNITAVPTPATPVITTTVTVTATSTPSVIVPEVTPTGNGTQIKLDSRRGFIPDIQTVRAGDEVVWDNFDTVTVTLMSNDGLFDAKSLAYYQRYGYIFNKPGTYTFSLENRESKWHYYRNTSGKPNTCAIDLCHLKKRYSLPCM</sequence>
<dbReference type="PROSITE" id="PS51257">
    <property type="entry name" value="PROKAR_LIPOPROTEIN"/>
    <property type="match status" value="1"/>
</dbReference>
<dbReference type="PANTHER" id="PTHR36507:SF1">
    <property type="entry name" value="BLL1555 PROTEIN"/>
    <property type="match status" value="1"/>
</dbReference>
<evidence type="ECO:0000313" key="1">
    <source>
        <dbReference type="EMBL" id="KPQ43220.1"/>
    </source>
</evidence>
<proteinExistence type="predicted"/>
<dbReference type="SUPFAM" id="SSF49503">
    <property type="entry name" value="Cupredoxins"/>
    <property type="match status" value="1"/>
</dbReference>
<dbReference type="AlphaFoldDB" id="A0A0P8A9B6"/>
<gene>
    <name evidence="1" type="ORF">MPEBLZ_02232</name>
</gene>
<dbReference type="EMBL" id="LKCM01000169">
    <property type="protein sequence ID" value="KPQ43220.1"/>
    <property type="molecule type" value="Genomic_DNA"/>
</dbReference>
<dbReference type="Proteomes" id="UP000050360">
    <property type="component" value="Unassembled WGS sequence"/>
</dbReference>
<comment type="caution">
    <text evidence="1">The sequence shown here is derived from an EMBL/GenBank/DDBJ whole genome shotgun (WGS) entry which is preliminary data.</text>
</comment>
<dbReference type="InterPro" id="IPR052721">
    <property type="entry name" value="ET_Amicyanin"/>
</dbReference>
<keyword evidence="1" id="KW-0449">Lipoprotein</keyword>
<name>A0A0P8A9B6_9EURY</name>
<accession>A0A0P8A9B6</accession>
<protein>
    <submittedName>
        <fullName evidence="1">Cell surface lipoprotein</fullName>
    </submittedName>
</protein>
<dbReference type="InterPro" id="IPR008972">
    <property type="entry name" value="Cupredoxin"/>
</dbReference>
<evidence type="ECO:0000313" key="2">
    <source>
        <dbReference type="Proteomes" id="UP000050360"/>
    </source>
</evidence>
<dbReference type="Gene3D" id="2.60.40.420">
    <property type="entry name" value="Cupredoxins - blue copper proteins"/>
    <property type="match status" value="1"/>
</dbReference>
<organism evidence="1 2">
    <name type="scientific">Candidatus Methanoperedens nitratireducens</name>
    <dbReference type="NCBI Taxonomy" id="1392998"/>
    <lineage>
        <taxon>Archaea</taxon>
        <taxon>Methanobacteriati</taxon>
        <taxon>Methanobacteriota</taxon>
        <taxon>Stenosarchaea group</taxon>
        <taxon>Methanomicrobia</taxon>
        <taxon>Methanosarcinales</taxon>
        <taxon>ANME-2 cluster</taxon>
        <taxon>Candidatus Methanoperedentaceae</taxon>
        <taxon>Candidatus Methanoperedens</taxon>
    </lineage>
</organism>